<dbReference type="GO" id="GO:0016491">
    <property type="term" value="F:oxidoreductase activity"/>
    <property type="evidence" value="ECO:0007669"/>
    <property type="project" value="TreeGrafter"/>
</dbReference>
<dbReference type="PANTHER" id="PTHR35038">
    <property type="entry name" value="DISSIMILATORY SULFITE REDUCTASE SIRA"/>
    <property type="match status" value="1"/>
</dbReference>
<dbReference type="InterPro" id="IPR036280">
    <property type="entry name" value="Multihaem_cyt_sf"/>
</dbReference>
<dbReference type="NCBIfam" id="TIGR01904">
    <property type="entry name" value="GSu_C4xC__C2xCH"/>
    <property type="match status" value="10"/>
</dbReference>
<feature type="non-terminal residue" evidence="7">
    <location>
        <position position="2110"/>
    </location>
</feature>
<keyword evidence="1 4" id="KW-0479">Metal-binding</keyword>
<dbReference type="GO" id="GO:0046872">
    <property type="term" value="F:metal ion binding"/>
    <property type="evidence" value="ECO:0007669"/>
    <property type="project" value="UniProtKB-KW"/>
</dbReference>
<dbReference type="RefSeq" id="WP_214173422.1">
    <property type="nucleotide sequence ID" value="NZ_JAHCVJ010000017.1"/>
</dbReference>
<dbReference type="GO" id="GO:0020037">
    <property type="term" value="F:heme binding"/>
    <property type="evidence" value="ECO:0007669"/>
    <property type="project" value="InterPro"/>
</dbReference>
<evidence type="ECO:0000313" key="7">
    <source>
        <dbReference type="EMBL" id="MBT0666655.1"/>
    </source>
</evidence>
<protein>
    <submittedName>
        <fullName evidence="7">CxxxxCH/CxxCH domain-containing protein</fullName>
    </submittedName>
</protein>
<dbReference type="SUPFAM" id="SSF48695">
    <property type="entry name" value="Multiheme cytochromes"/>
    <property type="match status" value="7"/>
</dbReference>
<dbReference type="GO" id="GO:0009055">
    <property type="term" value="F:electron transfer activity"/>
    <property type="evidence" value="ECO:0007669"/>
    <property type="project" value="InterPro"/>
</dbReference>
<comment type="caution">
    <text evidence="7">The sequence shown here is derived from an EMBL/GenBank/DDBJ whole genome shotgun (WGS) entry which is preliminary data.</text>
</comment>
<keyword evidence="4" id="KW-0349">Heme</keyword>
<dbReference type="InterPro" id="IPR051829">
    <property type="entry name" value="Multiheme_Cytochr_ET"/>
</dbReference>
<evidence type="ECO:0000256" key="1">
    <source>
        <dbReference type="ARBA" id="ARBA00022723"/>
    </source>
</evidence>
<keyword evidence="3 4" id="KW-0408">Iron</keyword>
<dbReference type="PANTHER" id="PTHR35038:SF6">
    <property type="entry name" value="SURFACE LOCALIZED DECAHEME CYTOCHROME C LIPOPROTEIN"/>
    <property type="match status" value="1"/>
</dbReference>
<evidence type="ECO:0000256" key="2">
    <source>
        <dbReference type="ARBA" id="ARBA00022729"/>
    </source>
</evidence>
<sequence>MGHKIFCKGESAMKHSFSTEIRRKTMRVTGKLLFLALVMIMLPVTVNAARLMHNSTDLNSGKWPQGWGIDGGKYGRFTCATCHEPNNSANAKNIARTINSMDGDLLPNGADTVTVVYVNATGMGDDSSRHNRSNRVCQVCHSRTKYHNYSSGNNYGGLNHPNPKDACTNCHSHKTGFRASCENCHGNPPTVNTLGGPNGFANNPRPTNATDLSSSGSHAAHVTDRKLGCTTCHSGNTMPAVSNTIQMGFNGYGGKVTSGAYLGYSAIGSSRFVSSSPGTAILPSAGSYASANLCANLYCHGGGTSSKAPLTGGTVAAPAWMIVDGSQDACGACHGTTAATVPATGSHVRHAGNAAGSYAMLCSTCHRVTSNSHVNGSVEWRLNSSDSRIGTAATYRGFSSGGTNDLGPSDSFGQCANLYCHSNGLAGGENITTAPTWGDNSGFSGCVGCHGGNAASAAPMTSKGHRAHINNSSLHFTGFNFRCNECHASMVDGSDRTITSSTLHVNKAPDVNWGTRSNGGLDYTGSCANVYCHSNGAGVYKTPPKGWNVMTEADMGTISCNYCHGGLAGEFAAVSSSRHRNHINAGPLPHRPATCNDCHSMTVAENGISIYGTGITSMHINRTLDVSFLKMANFSGTWTKSTTRCSATWCHATNNPRWTTTTLNNCGSCHYASNAASGLSAAHVKHYNSATAPANTSEVGWGNSNGSITSANVFMCGVCHPGNPTVTHLNGPADNSNGRAAELGLRLPFAVRSSARIANSVTPGVTPILQDSRGYQYSSGTTCTTYCHSDGKGGAPVLTTFTWNGTLSCGACHNKSDDTVFKWSGAHTKHVKTAISSSITCNACHAPSASSNTVVSDRRKHPNGFVNLSGNSVAGAFRWDNAIGRCSNIRCHGSGKTPLWTETFPTTCTGCHGGNASAVPPIETKGHSAHINNTSGPYYGFDFRCSECHYKTVAATNDAALKNYSGIKYHIDGTASVAWGAKASTTGALAYNPAQKCVTYCHSNGAGVFKNPPKTWNAMSGADEGTIQCDYCHKGIFGNNSTVSSGRHTNHLYGTTYSANIPHKPATCNECHSNTVASDGHSIYNGTNVKHINKQLDVSFLKMGNFSGSWTKSTNTCSMTWCHGERPTLWTTTTLQTCGTCHEASRTAAFGLSSSHVKHYNSTTRVTAANGWNNDNASSNSANIFRCGVCHPGKGTETVNHLNGPAAANGSAAEIEIKLPFTVPSGASRSEKATRGTEGIREDAAGYFFSQGTTCDTYCHSDGRGGPPKATMYWAKVTSSCGNCHNKSSDDPATTTWTKPHDIHAISYGNGGTIGSYNTTTNNTLVTCTACHASTATSNTAIKTTGGFIRHPNGFRNISASSTVGSAAFRWDPANNQCKNGYCHSKAFSFTDYSTSWIKWDQSQAQIHCGSCHTSYPTGPDYANGYKNKANSHPKHAVFWGFTCDWCHSQTVVYRNNSTVISTVRNHVNKNYNVVANTSQTFIGKANTFTAVATTSPPTTKTTCSNVNCHGGNLSKVFVWGGTNKCGDCHFASNDTVNYTFKNSAMAMISRAEWSYSGHGRQSGSYDGTGNPFAGFSTAARVAGANGDQCLYCHEYDAVPHGNAANPMRLRNFNDPKYGKNGVCLACHAIGAKGVEPFSAYSTKSARKRVNKYHYYNKHSATLNGGQFCWDCHDAHGDRTSSNSGPIAMVQKRPAKASDATTGVPVTFTAATSVRFIARAAATDFGRTTAPFNTICNVCHDQKATDPNKMVHFTATGTDGTHNTTTLCTDCHKHDADSSYDGLAYRSGGNCNSCHGASNAGLLSVGTTAGHVIHYNSATVFTHYTGSNRHLATAYAFACKNCHGKAITNHENNGNLADISIAEGTYSFGTYSARDSRGFKYTTGGSCGQNSCHWSGNSLDPAPISATVTWTSAKTGSCGACHNKATDSSFKWSGAHTRHLKTTTLAVLTCAACHNAVATGNTTLRDLTRHANGFVNVSGNLTAGTLNWNKVAGTCSNTRCHGAGNTLTWTQTAALNCGSCHGNPPATATHNNKAATVSCYECHKHFNSDGTLNNPSLHINGTVEGGSCLSCHAKVQGTRVDVVNHFAAQSHHIQGATLSNELCYQCHWEA</sequence>
<gene>
    <name evidence="7" type="ORF">KI809_20285</name>
</gene>
<keyword evidence="2" id="KW-0732">Signal</keyword>
<evidence type="ECO:0000259" key="6">
    <source>
        <dbReference type="PROSITE" id="PS51007"/>
    </source>
</evidence>
<name>A0AAW4LDN8_9BACT</name>
<dbReference type="Pfam" id="PF09698">
    <property type="entry name" value="GSu_C4xC__C2xCH"/>
    <property type="match status" value="6"/>
</dbReference>
<feature type="domain" description="Ig-like" evidence="5">
    <location>
        <begin position="763"/>
        <end position="856"/>
    </location>
</feature>
<dbReference type="Proteomes" id="UP000811899">
    <property type="component" value="Unassembled WGS sequence"/>
</dbReference>
<evidence type="ECO:0000256" key="3">
    <source>
        <dbReference type="ARBA" id="ARBA00023004"/>
    </source>
</evidence>
<dbReference type="InterPro" id="IPR007110">
    <property type="entry name" value="Ig-like_dom"/>
</dbReference>
<dbReference type="InterPro" id="IPR010176">
    <property type="entry name" value="C4xCH_C2xCH_motif_GEOSU"/>
</dbReference>
<feature type="domain" description="Cytochrome c" evidence="6">
    <location>
        <begin position="895"/>
        <end position="1005"/>
    </location>
</feature>
<evidence type="ECO:0000259" key="5">
    <source>
        <dbReference type="PROSITE" id="PS50835"/>
    </source>
</evidence>
<dbReference type="EMBL" id="JAHCVJ010000017">
    <property type="protein sequence ID" value="MBT0666655.1"/>
    <property type="molecule type" value="Genomic_DNA"/>
</dbReference>
<reference evidence="7 8" key="1">
    <citation type="submission" date="2021-05" db="EMBL/GenBank/DDBJ databases">
        <title>The draft genome of Geobacter pelophilus DSM 12255.</title>
        <authorList>
            <person name="Xu Z."/>
            <person name="Masuda Y."/>
            <person name="Itoh H."/>
            <person name="Senoo K."/>
        </authorList>
    </citation>
    <scope>NUCLEOTIDE SEQUENCE [LARGE SCALE GENOMIC DNA]</scope>
    <source>
        <strain evidence="7 8">DSM 12255</strain>
    </source>
</reference>
<keyword evidence="8" id="KW-1185">Reference proteome</keyword>
<organism evidence="7 8">
    <name type="scientific">Geoanaerobacter pelophilus</name>
    <dbReference type="NCBI Taxonomy" id="60036"/>
    <lineage>
        <taxon>Bacteria</taxon>
        <taxon>Pseudomonadati</taxon>
        <taxon>Thermodesulfobacteriota</taxon>
        <taxon>Desulfuromonadia</taxon>
        <taxon>Geobacterales</taxon>
        <taxon>Geobacteraceae</taxon>
        <taxon>Geoanaerobacter</taxon>
    </lineage>
</organism>
<dbReference type="Gene3D" id="3.90.10.10">
    <property type="entry name" value="Cytochrome C3"/>
    <property type="match status" value="1"/>
</dbReference>
<dbReference type="PROSITE" id="PS50835">
    <property type="entry name" value="IG_LIKE"/>
    <property type="match status" value="1"/>
</dbReference>
<dbReference type="InterPro" id="IPR009056">
    <property type="entry name" value="Cyt_c-like_dom"/>
</dbReference>
<evidence type="ECO:0000313" key="8">
    <source>
        <dbReference type="Proteomes" id="UP000811899"/>
    </source>
</evidence>
<accession>A0AAW4LDN8</accession>
<dbReference type="PROSITE" id="PS51007">
    <property type="entry name" value="CYTC"/>
    <property type="match status" value="1"/>
</dbReference>
<proteinExistence type="predicted"/>
<evidence type="ECO:0000256" key="4">
    <source>
        <dbReference type="PROSITE-ProRule" id="PRU00433"/>
    </source>
</evidence>